<dbReference type="RefSeq" id="WP_024526242.1">
    <property type="nucleotide sequence ID" value="NZ_CP019734.1"/>
</dbReference>
<name>A0A1W6NJA4_LEVBR</name>
<accession>A0A1W6NJA4</accession>
<comment type="caution">
    <text evidence="1">The sequence shown here is derived from an EMBL/GenBank/DDBJ whole genome shotgun (WGS) entry which is preliminary data.</text>
</comment>
<dbReference type="Proteomes" id="UP000217918">
    <property type="component" value="Unassembled WGS sequence"/>
</dbReference>
<dbReference type="EMBL" id="QFDK01000005">
    <property type="protein sequence ID" value="TOZ04506.1"/>
    <property type="molecule type" value="Genomic_DNA"/>
</dbReference>
<evidence type="ECO:0000313" key="2">
    <source>
        <dbReference type="EMBL" id="TOZ04506.1"/>
    </source>
</evidence>
<organism evidence="1 3">
    <name type="scientific">Levilactobacillus brevis</name>
    <name type="common">Lactobacillus brevis</name>
    <dbReference type="NCBI Taxonomy" id="1580"/>
    <lineage>
        <taxon>Bacteria</taxon>
        <taxon>Bacillati</taxon>
        <taxon>Bacillota</taxon>
        <taxon>Bacilli</taxon>
        <taxon>Lactobacillales</taxon>
        <taxon>Lactobacillaceae</taxon>
        <taxon>Levilactobacillus</taxon>
    </lineage>
</organism>
<proteinExistence type="predicted"/>
<reference evidence="1 3" key="1">
    <citation type="submission" date="2017-09" db="EMBL/GenBank/DDBJ databases">
        <title>Genome sequence of Lactobacillus brevis D7.</title>
        <authorList>
            <person name="Kwon M.-S."/>
            <person name="Lim S.K."/>
            <person name="Choi H.-J."/>
        </authorList>
    </citation>
    <scope>NUCLEOTIDE SEQUENCE [LARGE SCALE GENOMIC DNA]</scope>
    <source>
        <strain evidence="1 3">D7</strain>
    </source>
</reference>
<reference evidence="2" key="2">
    <citation type="submission" date="2018-05" db="EMBL/GenBank/DDBJ databases">
        <title>Genome Comparison of Lactic Acid Bacteria Isolated from non-Wheat Sourdough.</title>
        <authorList>
            <person name="Rice T."/>
            <person name="Axel C."/>
            <person name="Lynch K.M."/>
            <person name="Benz C."/>
            <person name="Arendt E.K."/>
            <person name="Coffey A."/>
        </authorList>
    </citation>
    <scope>NUCLEOTIDE SEQUENCE</scope>
    <source>
        <strain evidence="2">TR055</strain>
    </source>
</reference>
<dbReference type="AlphaFoldDB" id="A0A1W6NJA4"/>
<evidence type="ECO:0000313" key="1">
    <source>
        <dbReference type="EMBL" id="PBQ24746.1"/>
    </source>
</evidence>
<dbReference type="EMBL" id="NVYO01000001">
    <property type="protein sequence ID" value="PBQ24746.1"/>
    <property type="molecule type" value="Genomic_DNA"/>
</dbReference>
<evidence type="ECO:0000313" key="3">
    <source>
        <dbReference type="Proteomes" id="UP000217918"/>
    </source>
</evidence>
<gene>
    <name evidence="1" type="ORF">CNR29_12225</name>
    <name evidence="2" type="ORF">DIS17_05990</name>
</gene>
<sequence>MHLKSIIMTLGGIGIGLLLARGTTATANTHYLTGVKNHNFLITQRTLNLPKTKYKRALTIPKGTIVQAQGVSKINDKLTTHIYLNTLSYHLRHNYIGHGEGSTKNIALTTSNFKKVKVPQYVKYYSTQLTYADNIGVNYTADGNLYAGKQYPKETDLLSAKAARITVTSDGYLEYYANTKVFSTIVDPKPTTSVKITKVTGPADGKTNLYTKQPVPNTIGKRISETGTAQYVTTIKRLYRTYATVTATARDKAETDSIDISAGYQVNGKSYFMYQAIFFPEG</sequence>
<dbReference type="Proteomes" id="UP000785759">
    <property type="component" value="Unassembled WGS sequence"/>
</dbReference>
<protein>
    <submittedName>
        <fullName evidence="1">Uncharacterized protein</fullName>
    </submittedName>
</protein>